<evidence type="ECO:0000313" key="1">
    <source>
        <dbReference type="EMBL" id="GAA3538841.1"/>
    </source>
</evidence>
<reference evidence="2" key="1">
    <citation type="journal article" date="2019" name="Int. J. Syst. Evol. Microbiol.">
        <title>The Global Catalogue of Microorganisms (GCM) 10K type strain sequencing project: providing services to taxonomists for standard genome sequencing and annotation.</title>
        <authorList>
            <consortium name="The Broad Institute Genomics Platform"/>
            <consortium name="The Broad Institute Genome Sequencing Center for Infectious Disease"/>
            <person name="Wu L."/>
            <person name="Ma J."/>
        </authorList>
    </citation>
    <scope>NUCLEOTIDE SEQUENCE [LARGE SCALE GENOMIC DNA]</scope>
    <source>
        <strain evidence="2">JCM 16898</strain>
    </source>
</reference>
<protein>
    <submittedName>
        <fullName evidence="1">Uncharacterized protein</fullName>
    </submittedName>
</protein>
<evidence type="ECO:0000313" key="2">
    <source>
        <dbReference type="Proteomes" id="UP001500689"/>
    </source>
</evidence>
<keyword evidence="2" id="KW-1185">Reference proteome</keyword>
<dbReference type="RefSeq" id="WP_344858490.1">
    <property type="nucleotide sequence ID" value="NZ_BAAAZN010000004.1"/>
</dbReference>
<gene>
    <name evidence="1" type="ORF">GCM10022222_23030</name>
</gene>
<accession>A0ABP6VTE2</accession>
<dbReference type="Proteomes" id="UP001500689">
    <property type="component" value="Unassembled WGS sequence"/>
</dbReference>
<comment type="caution">
    <text evidence="1">The sequence shown here is derived from an EMBL/GenBank/DDBJ whole genome shotgun (WGS) entry which is preliminary data.</text>
</comment>
<organism evidence="1 2">
    <name type="scientific">Amycolatopsis ultiminotia</name>
    <dbReference type="NCBI Taxonomy" id="543629"/>
    <lineage>
        <taxon>Bacteria</taxon>
        <taxon>Bacillati</taxon>
        <taxon>Actinomycetota</taxon>
        <taxon>Actinomycetes</taxon>
        <taxon>Pseudonocardiales</taxon>
        <taxon>Pseudonocardiaceae</taxon>
        <taxon>Amycolatopsis</taxon>
    </lineage>
</organism>
<sequence>MDAVLFGIFSTGVQEYLQGVVGTANASGTASATMPVSVRGAPGEVARLAAAWRALLKQHALAADGRCVVCGRSGAGGLAGIRRWPIRRRPGMCTVWQVAVAYFIRRLPTADP</sequence>
<name>A0ABP6VTE2_9PSEU</name>
<proteinExistence type="predicted"/>
<dbReference type="EMBL" id="BAAAZN010000004">
    <property type="protein sequence ID" value="GAA3538841.1"/>
    <property type="molecule type" value="Genomic_DNA"/>
</dbReference>